<feature type="domain" description="S1 motif" evidence="6">
    <location>
        <begin position="2"/>
        <end position="82"/>
    </location>
</feature>
<organism evidence="7">
    <name type="scientific">marine sediment metagenome</name>
    <dbReference type="NCBI Taxonomy" id="412755"/>
    <lineage>
        <taxon>unclassified sequences</taxon>
        <taxon>metagenomes</taxon>
        <taxon>ecological metagenomes</taxon>
    </lineage>
</organism>
<dbReference type="GO" id="GO:0004540">
    <property type="term" value="F:RNA nuclease activity"/>
    <property type="evidence" value="ECO:0007669"/>
    <property type="project" value="InterPro"/>
</dbReference>
<dbReference type="Gene3D" id="2.40.50.140">
    <property type="entry name" value="Nucleic acid-binding proteins"/>
    <property type="match status" value="1"/>
</dbReference>
<dbReference type="EMBL" id="BARU01020431">
    <property type="protein sequence ID" value="GAH49070.1"/>
    <property type="molecule type" value="Genomic_DNA"/>
</dbReference>
<comment type="cofactor">
    <cofactor evidence="1">
        <name>Mg(2+)</name>
        <dbReference type="ChEBI" id="CHEBI:18420"/>
    </cofactor>
</comment>
<keyword evidence="3" id="KW-0378">Hydrolase</keyword>
<proteinExistence type="predicted"/>
<keyword evidence="5" id="KW-0694">RNA-binding</keyword>
<dbReference type="InterPro" id="IPR012340">
    <property type="entry name" value="NA-bd_OB-fold"/>
</dbReference>
<dbReference type="GO" id="GO:0046872">
    <property type="term" value="F:metal ion binding"/>
    <property type="evidence" value="ECO:0007669"/>
    <property type="project" value="UniProtKB-KW"/>
</dbReference>
<evidence type="ECO:0000313" key="7">
    <source>
        <dbReference type="EMBL" id="GAH49070.1"/>
    </source>
</evidence>
<sequence length="148" mass="16625">MGNIYIGKVKNVLPSLDAAFVDIGEDKNAFLYVNEVGFDDSELENGEDIPKKIQYVLKSNQMILAQVTKDPMKTKGARLTTFISVPGRYLVLAPFNDGVGVSKKLDEEERERLRKIAFDPAYYNILVFLNFILFSASCNNRVNNGLLI</sequence>
<dbReference type="PANTHER" id="PTHR30001:SF0">
    <property type="entry name" value="RIBONUCLEASE G"/>
    <property type="match status" value="1"/>
</dbReference>
<gene>
    <name evidence="7" type="ORF">S03H2_33557</name>
</gene>
<dbReference type="InterPro" id="IPR019307">
    <property type="entry name" value="RNA-bd_AU-1/RNase_E/G"/>
</dbReference>
<dbReference type="PROSITE" id="PS50126">
    <property type="entry name" value="S1"/>
    <property type="match status" value="1"/>
</dbReference>
<dbReference type="GO" id="GO:0016787">
    <property type="term" value="F:hydrolase activity"/>
    <property type="evidence" value="ECO:0007669"/>
    <property type="project" value="UniProtKB-KW"/>
</dbReference>
<dbReference type="AlphaFoldDB" id="X1GW61"/>
<keyword evidence="4" id="KW-0460">Magnesium</keyword>
<dbReference type="GO" id="GO:0005737">
    <property type="term" value="C:cytoplasm"/>
    <property type="evidence" value="ECO:0007669"/>
    <property type="project" value="TreeGrafter"/>
</dbReference>
<comment type="caution">
    <text evidence="7">The sequence shown here is derived from an EMBL/GenBank/DDBJ whole genome shotgun (WGS) entry which is preliminary data.</text>
</comment>
<dbReference type="InterPro" id="IPR004659">
    <property type="entry name" value="RNase_E/G"/>
</dbReference>
<keyword evidence="2" id="KW-0479">Metal-binding</keyword>
<reference evidence="7" key="1">
    <citation type="journal article" date="2014" name="Front. Microbiol.">
        <title>High frequency of phylogenetically diverse reductive dehalogenase-homologous genes in deep subseafloor sedimentary metagenomes.</title>
        <authorList>
            <person name="Kawai M."/>
            <person name="Futagami T."/>
            <person name="Toyoda A."/>
            <person name="Takaki Y."/>
            <person name="Nishi S."/>
            <person name="Hori S."/>
            <person name="Arai W."/>
            <person name="Tsubouchi T."/>
            <person name="Morono Y."/>
            <person name="Uchiyama I."/>
            <person name="Ito T."/>
            <person name="Fujiyama A."/>
            <person name="Inagaki F."/>
            <person name="Takami H."/>
        </authorList>
    </citation>
    <scope>NUCLEOTIDE SEQUENCE</scope>
    <source>
        <strain evidence="7">Expedition CK06-06</strain>
    </source>
</reference>
<evidence type="ECO:0000256" key="4">
    <source>
        <dbReference type="ARBA" id="ARBA00022842"/>
    </source>
</evidence>
<name>X1GW61_9ZZZZ</name>
<dbReference type="PANTHER" id="PTHR30001">
    <property type="entry name" value="RIBONUCLEASE"/>
    <property type="match status" value="1"/>
</dbReference>
<protein>
    <recommendedName>
        <fullName evidence="6">S1 motif domain-containing protein</fullName>
    </recommendedName>
</protein>
<accession>X1GW61</accession>
<evidence type="ECO:0000256" key="1">
    <source>
        <dbReference type="ARBA" id="ARBA00001946"/>
    </source>
</evidence>
<dbReference type="SMART" id="SM00316">
    <property type="entry name" value="S1"/>
    <property type="match status" value="1"/>
</dbReference>
<evidence type="ECO:0000259" key="6">
    <source>
        <dbReference type="PROSITE" id="PS50126"/>
    </source>
</evidence>
<dbReference type="CDD" id="cd04453">
    <property type="entry name" value="S1_RNase_E"/>
    <property type="match status" value="1"/>
</dbReference>
<evidence type="ECO:0000256" key="2">
    <source>
        <dbReference type="ARBA" id="ARBA00022723"/>
    </source>
</evidence>
<evidence type="ECO:0000256" key="3">
    <source>
        <dbReference type="ARBA" id="ARBA00022801"/>
    </source>
</evidence>
<dbReference type="Pfam" id="PF10150">
    <property type="entry name" value="RNase_E_G"/>
    <property type="match status" value="1"/>
</dbReference>
<evidence type="ECO:0000256" key="5">
    <source>
        <dbReference type="ARBA" id="ARBA00022884"/>
    </source>
</evidence>
<dbReference type="SUPFAM" id="SSF50249">
    <property type="entry name" value="Nucleic acid-binding proteins"/>
    <property type="match status" value="1"/>
</dbReference>
<dbReference type="InterPro" id="IPR003029">
    <property type="entry name" value="S1_domain"/>
</dbReference>
<dbReference type="GO" id="GO:0006364">
    <property type="term" value="P:rRNA processing"/>
    <property type="evidence" value="ECO:0007669"/>
    <property type="project" value="TreeGrafter"/>
</dbReference>
<dbReference type="GO" id="GO:0003723">
    <property type="term" value="F:RNA binding"/>
    <property type="evidence" value="ECO:0007669"/>
    <property type="project" value="UniProtKB-KW"/>
</dbReference>